<dbReference type="EMBL" id="AHOR02000040">
    <property type="protein sequence ID" value="EMF81070.1"/>
    <property type="molecule type" value="Genomic_DNA"/>
</dbReference>
<comment type="caution">
    <text evidence="1">The sequence shown here is derived from an EMBL/GenBank/DDBJ whole genome shotgun (WGS) entry which is preliminary data.</text>
</comment>
<sequence length="78" mass="9128">MSILSLGFKSANPKRRGSFILELTSGESNLPKAYEIRLENKSKIKQELVKKFYLSEVTTRTNLKRKISYRGKREFFLI</sequence>
<dbReference type="AlphaFoldDB" id="M3GX44"/>
<gene>
    <name evidence="1" type="ORF">LEP1GSC188_3543</name>
</gene>
<name>M3GX44_9LEPT</name>
<proteinExistence type="predicted"/>
<organism evidence="1 2">
    <name type="scientific">Leptospira weilii serovar Topaz str. LT2116</name>
    <dbReference type="NCBI Taxonomy" id="1088540"/>
    <lineage>
        <taxon>Bacteria</taxon>
        <taxon>Pseudomonadati</taxon>
        <taxon>Spirochaetota</taxon>
        <taxon>Spirochaetia</taxon>
        <taxon>Leptospirales</taxon>
        <taxon>Leptospiraceae</taxon>
        <taxon>Leptospira</taxon>
    </lineage>
</organism>
<dbReference type="Proteomes" id="UP000011770">
    <property type="component" value="Unassembled WGS sequence"/>
</dbReference>
<reference evidence="1 2" key="1">
    <citation type="submission" date="2013-01" db="EMBL/GenBank/DDBJ databases">
        <authorList>
            <person name="Harkins D.M."/>
            <person name="Durkin A.S."/>
            <person name="Brinkac L.M."/>
            <person name="Haft D.H."/>
            <person name="Selengut J.D."/>
            <person name="Sanka R."/>
            <person name="DePew J."/>
            <person name="Purushe J."/>
            <person name="Tulsiani S.M."/>
            <person name="Graham G.C."/>
            <person name="Burns M.-A."/>
            <person name="Dohnt M.F."/>
            <person name="Smythe L.D."/>
            <person name="McKay D.B."/>
            <person name="Craig S.B."/>
            <person name="Vinetz J.M."/>
            <person name="Sutton G.G."/>
            <person name="Nierman W.C."/>
            <person name="Fouts D.E."/>
        </authorList>
    </citation>
    <scope>NUCLEOTIDE SEQUENCE [LARGE SCALE GENOMIC DNA]</scope>
    <source>
        <strain evidence="1 2">LT2116</strain>
    </source>
</reference>
<accession>M3GX44</accession>
<protein>
    <submittedName>
        <fullName evidence="1">Uncharacterized protein</fullName>
    </submittedName>
</protein>
<evidence type="ECO:0000313" key="2">
    <source>
        <dbReference type="Proteomes" id="UP000011770"/>
    </source>
</evidence>
<evidence type="ECO:0000313" key="1">
    <source>
        <dbReference type="EMBL" id="EMF81070.1"/>
    </source>
</evidence>